<evidence type="ECO:0000259" key="1">
    <source>
        <dbReference type="PROSITE" id="PS50802"/>
    </source>
</evidence>
<reference evidence="2" key="1">
    <citation type="submission" date="2021-02" db="EMBL/GenBank/DDBJ databases">
        <authorList>
            <person name="Nowell W R."/>
        </authorList>
    </citation>
    <scope>NUCLEOTIDE SEQUENCE</scope>
</reference>
<dbReference type="EMBL" id="CAJNOW010020539">
    <property type="protein sequence ID" value="CAF1679965.1"/>
    <property type="molecule type" value="Genomic_DNA"/>
</dbReference>
<proteinExistence type="predicted"/>
<evidence type="ECO:0000313" key="2">
    <source>
        <dbReference type="EMBL" id="CAF1679965.1"/>
    </source>
</evidence>
<name>A0A816GVX4_9BILA</name>
<evidence type="ECO:0000313" key="3">
    <source>
        <dbReference type="Proteomes" id="UP000663834"/>
    </source>
</evidence>
<dbReference type="AlphaFoldDB" id="A0A816GVX4"/>
<dbReference type="InterPro" id="IPR018289">
    <property type="entry name" value="MULE_transposase_dom"/>
</dbReference>
<dbReference type="PROSITE" id="PS50802">
    <property type="entry name" value="OTU"/>
    <property type="match status" value="1"/>
</dbReference>
<dbReference type="OrthoDB" id="5989585at2759"/>
<sequence>MISTEEMIPIEVTGDGDCLFHTLRTFYPAMTIDELRARCIDELCTHEQYYETIKAEMNLDLVDDESVQDHVLRIINNQQYTGVLTFAALSTVIGQPIESIYPSVNSDDEYCEVLNTVFIPRSKELSSSEKALHIMWSGPEKEMDRIWRPNHFTPVLSVRQPSSVIKTTNHFESVDSDVTYVEPTEMPEQTVLRASKSTITFTNQTEYEKENNAEITNIFSVLDKRQIFLDAPAIIQHMISAVKEGRILELSPKMITHASMFTIKLTEENRLSVGKDGEASVLVLSQPHMIKELKRCCINCSDQMQPSVLCNNTTFNLGRFFVTPIVFRNTAVQYRKTKKALIFIGPTMIHYRDDAQSYQELLDYVRRELNNCSTLVIGSDGTKAIKKAVSSVFPDSTHLYSTRHVRQNIERQLMKCRTTLDERRGLLELMFDSSESLIQSKTKE</sequence>
<dbReference type="CDD" id="cd22791">
    <property type="entry name" value="OTU_VRTN"/>
    <property type="match status" value="1"/>
</dbReference>
<organism evidence="2 3">
    <name type="scientific">Rotaria magnacalcarata</name>
    <dbReference type="NCBI Taxonomy" id="392030"/>
    <lineage>
        <taxon>Eukaryota</taxon>
        <taxon>Metazoa</taxon>
        <taxon>Spiralia</taxon>
        <taxon>Gnathifera</taxon>
        <taxon>Rotifera</taxon>
        <taxon>Eurotatoria</taxon>
        <taxon>Bdelloidea</taxon>
        <taxon>Philodinida</taxon>
        <taxon>Philodinidae</taxon>
        <taxon>Rotaria</taxon>
    </lineage>
</organism>
<protein>
    <recommendedName>
        <fullName evidence="1">OTU domain-containing protein</fullName>
    </recommendedName>
</protein>
<dbReference type="InterPro" id="IPR047273">
    <property type="entry name" value="VRTN_OTU_dom"/>
</dbReference>
<dbReference type="InterPro" id="IPR003323">
    <property type="entry name" value="OTU_dom"/>
</dbReference>
<dbReference type="Proteomes" id="UP000663834">
    <property type="component" value="Unassembled WGS sequence"/>
</dbReference>
<comment type="caution">
    <text evidence="2">The sequence shown here is derived from an EMBL/GenBank/DDBJ whole genome shotgun (WGS) entry which is preliminary data.</text>
</comment>
<feature type="domain" description="OTU" evidence="1">
    <location>
        <begin position="7"/>
        <end position="158"/>
    </location>
</feature>
<dbReference type="Pfam" id="PF10551">
    <property type="entry name" value="MULE"/>
    <property type="match status" value="1"/>
</dbReference>
<gene>
    <name evidence="2" type="ORF">KQP761_LOCUS36307</name>
</gene>
<dbReference type="Gene3D" id="3.90.70.80">
    <property type="match status" value="1"/>
</dbReference>
<accession>A0A816GVX4</accession>